<reference evidence="3 4" key="2">
    <citation type="submission" date="2020-05" db="EMBL/GenBank/DDBJ databases">
        <title>Draft genome sequence of Desulfovibrio sp. strainFSS-1.</title>
        <authorList>
            <person name="Shimoshige H."/>
            <person name="Kobayashi H."/>
            <person name="Maekawa T."/>
        </authorList>
    </citation>
    <scope>NUCLEOTIDE SEQUENCE [LARGE SCALE GENOMIC DNA]</scope>
    <source>
        <strain evidence="3 4">SIID29052-01</strain>
    </source>
</reference>
<dbReference type="InterPro" id="IPR007844">
    <property type="entry name" value="AsmA"/>
</dbReference>
<protein>
    <recommendedName>
        <fullName evidence="2">AsmA domain-containing protein</fullName>
    </recommendedName>
</protein>
<accession>A0A6V8LRI4</accession>
<keyword evidence="4" id="KW-1185">Reference proteome</keyword>
<feature type="domain" description="AsmA" evidence="2">
    <location>
        <begin position="20"/>
        <end position="205"/>
    </location>
</feature>
<dbReference type="Proteomes" id="UP000494245">
    <property type="component" value="Unassembled WGS sequence"/>
</dbReference>
<reference evidence="3 4" key="1">
    <citation type="submission" date="2020-04" db="EMBL/GenBank/DDBJ databases">
        <authorList>
            <consortium name="Desulfovibrio sp. FSS-1 genome sequencing consortium"/>
            <person name="Shimoshige H."/>
            <person name="Kobayashi H."/>
            <person name="Maekawa T."/>
        </authorList>
    </citation>
    <scope>NUCLEOTIDE SEQUENCE [LARGE SCALE GENOMIC DNA]</scope>
    <source>
        <strain evidence="3 4">SIID29052-01</strain>
    </source>
</reference>
<dbReference type="GO" id="GO:0090313">
    <property type="term" value="P:regulation of protein targeting to membrane"/>
    <property type="evidence" value="ECO:0007669"/>
    <property type="project" value="TreeGrafter"/>
</dbReference>
<evidence type="ECO:0000256" key="1">
    <source>
        <dbReference type="SAM" id="MobiDB-lite"/>
    </source>
</evidence>
<dbReference type="Pfam" id="PF05170">
    <property type="entry name" value="AsmA"/>
    <property type="match status" value="2"/>
</dbReference>
<feature type="compositionally biased region" description="Low complexity" evidence="1">
    <location>
        <begin position="671"/>
        <end position="692"/>
    </location>
</feature>
<evidence type="ECO:0000313" key="4">
    <source>
        <dbReference type="Proteomes" id="UP000494245"/>
    </source>
</evidence>
<name>A0A6V8LRI4_9BACT</name>
<feature type="region of interest" description="Disordered" evidence="1">
    <location>
        <begin position="665"/>
        <end position="692"/>
    </location>
</feature>
<comment type="caution">
    <text evidence="3">The sequence shown here is derived from an EMBL/GenBank/DDBJ whole genome shotgun (WGS) entry which is preliminary data.</text>
</comment>
<dbReference type="PANTHER" id="PTHR30441:SF4">
    <property type="entry name" value="PROTEIN ASMA"/>
    <property type="match status" value="1"/>
</dbReference>
<dbReference type="AlphaFoldDB" id="A0A6V8LRI4"/>
<proteinExistence type="predicted"/>
<dbReference type="GO" id="GO:0005886">
    <property type="term" value="C:plasma membrane"/>
    <property type="evidence" value="ECO:0007669"/>
    <property type="project" value="TreeGrafter"/>
</dbReference>
<organism evidence="3 4">
    <name type="scientific">Fundidesulfovibrio magnetotacticus</name>
    <dbReference type="NCBI Taxonomy" id="2730080"/>
    <lineage>
        <taxon>Bacteria</taxon>
        <taxon>Pseudomonadati</taxon>
        <taxon>Thermodesulfobacteriota</taxon>
        <taxon>Desulfovibrionia</taxon>
        <taxon>Desulfovibrionales</taxon>
        <taxon>Desulfovibrionaceae</taxon>
        <taxon>Fundidesulfovibrio</taxon>
    </lineage>
</organism>
<feature type="domain" description="AsmA" evidence="2">
    <location>
        <begin position="1007"/>
        <end position="1141"/>
    </location>
</feature>
<dbReference type="EMBL" id="BLTE01000002">
    <property type="protein sequence ID" value="GFK92948.1"/>
    <property type="molecule type" value="Genomic_DNA"/>
</dbReference>
<dbReference type="InterPro" id="IPR052894">
    <property type="entry name" value="AsmA-related"/>
</dbReference>
<evidence type="ECO:0000259" key="2">
    <source>
        <dbReference type="Pfam" id="PF05170"/>
    </source>
</evidence>
<gene>
    <name evidence="3" type="ORF">NNJEOMEG_00776</name>
</gene>
<feature type="region of interest" description="Disordered" evidence="1">
    <location>
        <begin position="1145"/>
        <end position="1169"/>
    </location>
</feature>
<evidence type="ECO:0000313" key="3">
    <source>
        <dbReference type="EMBL" id="GFK92948.1"/>
    </source>
</evidence>
<feature type="region of interest" description="Disordered" evidence="1">
    <location>
        <begin position="131"/>
        <end position="163"/>
    </location>
</feature>
<dbReference type="PANTHER" id="PTHR30441">
    <property type="entry name" value="DUF748 DOMAIN-CONTAINING PROTEIN"/>
    <property type="match status" value="1"/>
</dbReference>
<dbReference type="RefSeq" id="WP_173081496.1">
    <property type="nucleotide sequence ID" value="NZ_BLTE01000002.1"/>
</dbReference>
<sequence>MNAPSSKRPGVARLLTWRTLAASLALLAVLAWLLPLAATRLVGRETLRRAAEEAMTEALGRAVRVGGDVRLTMVPWLGLRAGSVEVAGEPSFGPEPLLTAGEMAVGLDIPALFARRVAVESVSLDAPQLHLGRDEEGRPNWALPGLEASDRSPGRRGPGLPRGLRLERGAVHFTDRSTGASFTVRGLNLHTTASRPFKFSVSFSAEAGHLDLAGEFHAKGVASYSEEGSRLHVHKAQAAGWLAAPGALPGAEARVLFSTDLMVHGDGAVEAANLVLEGLGARVTGQVNLAGLWDADRHLLVDLKAQASPDGLWREALRRGGLAPGFPVLVPAVAPSPSLRAEGSDAAVRARLKLAVTPAGWVLLDGSLSEGAGVLEGTASGGRGRAAFDVTARGLDLTPWAGLVVLAHKARGGVPESLTGRFQGSGLRAGEASLERVDLTLTGAGGALRLYPFTVNLGRAVAGADVRLEPGQGTMRFKARVGLTALEGGAPGKGLPQALEASAEGESGPAGTWGVASLEARAQEAAWRQDWIPELVPRLLEELGAVTAQASFRAGAPGQTSWEVTDLDARLGATSLGGSASWTDGQALLDLRAGRLDLEELRRMERLLDAGKAASFPLELRLAAGRLDAGKGLEVDDLSLTLRATPEGVRVPAFAGAALGGRFSGSLELTHPQPAAASQQHAAGQPPHGAHAQAGSFQLTLAAQGVQGARLAEAVPLGLRATGPLDARLSLEGPWRGGLAGWQSGRGQLDMQMGQGGFQAQDAKSGKPWPVTRAQAQLRIALKPAPGQGAVQAGEKPRETVQAELVGPVRLESPSGVRSAQADVRATAGLDEAGRLLWVRQPRLEGSLVFVAPGTQGRTARASWAGRAEADCEKGTFSLSGVEADVAGLSLRGQAGLAQGQGGWGLSGALDVAEFNPRDAAQRLGLELPRGAGPQSWRRARFQAELGGTLKDPALTRVQASLDDAALTGQVSLAGTRLKLDLAVTGLDLDLLAPEAKHLDVGQRPEEPLPMNEMRELDLDARIRLGRLKKDRLVWENALVEAQAQGGRFLLRQTAPSFYGGPYSLELRGDARGDTVQARVDIHLTGFSAPVLLRDLADGSGLVQGTTNFHLSLTAHGATDRQMRRNSQGQASFEVQGGLLAIRDADGRPARNTPAPGVKPKEEAPVPPPPPGKGLAFTRMGASFTVHQGLGVTRDFVLAGQGITAKGDGWVSLVDERIDLNLIAQVPDVGEVPVRVSGPLYDPKMDVDKSKVIGDTIVNVFKGLFNIPGDVLNQFRRVF</sequence>